<comment type="caution">
    <text evidence="2">The sequence shown here is derived from an EMBL/GenBank/DDBJ whole genome shotgun (WGS) entry which is preliminary data.</text>
</comment>
<proteinExistence type="predicted"/>
<accession>A0ABU6VX29</accession>
<feature type="non-terminal residue" evidence="2">
    <location>
        <position position="1"/>
    </location>
</feature>
<feature type="compositionally biased region" description="Basic and acidic residues" evidence="1">
    <location>
        <begin position="1"/>
        <end position="11"/>
    </location>
</feature>
<organism evidence="2 3">
    <name type="scientific">Stylosanthes scabra</name>
    <dbReference type="NCBI Taxonomy" id="79078"/>
    <lineage>
        <taxon>Eukaryota</taxon>
        <taxon>Viridiplantae</taxon>
        <taxon>Streptophyta</taxon>
        <taxon>Embryophyta</taxon>
        <taxon>Tracheophyta</taxon>
        <taxon>Spermatophyta</taxon>
        <taxon>Magnoliopsida</taxon>
        <taxon>eudicotyledons</taxon>
        <taxon>Gunneridae</taxon>
        <taxon>Pentapetalae</taxon>
        <taxon>rosids</taxon>
        <taxon>fabids</taxon>
        <taxon>Fabales</taxon>
        <taxon>Fabaceae</taxon>
        <taxon>Papilionoideae</taxon>
        <taxon>50 kb inversion clade</taxon>
        <taxon>dalbergioids sensu lato</taxon>
        <taxon>Dalbergieae</taxon>
        <taxon>Pterocarpus clade</taxon>
        <taxon>Stylosanthes</taxon>
    </lineage>
</organism>
<feature type="compositionally biased region" description="Acidic residues" evidence="1">
    <location>
        <begin position="14"/>
        <end position="26"/>
    </location>
</feature>
<evidence type="ECO:0000256" key="1">
    <source>
        <dbReference type="SAM" id="MobiDB-lite"/>
    </source>
</evidence>
<dbReference type="Proteomes" id="UP001341840">
    <property type="component" value="Unassembled WGS sequence"/>
</dbReference>
<feature type="region of interest" description="Disordered" evidence="1">
    <location>
        <begin position="1"/>
        <end position="26"/>
    </location>
</feature>
<dbReference type="EMBL" id="JASCZI010153400">
    <property type="protein sequence ID" value="MED6177325.1"/>
    <property type="molecule type" value="Genomic_DNA"/>
</dbReference>
<gene>
    <name evidence="2" type="ORF">PIB30_097168</name>
</gene>
<keyword evidence="3" id="KW-1185">Reference proteome</keyword>
<sequence>GRGADEVRDGDGGPPEEEEQDEDEDDEYLVVPVCGSGRQVGAELGGQMGLALVLLVVVDPVVLVAEEVVDSSWLQLQ</sequence>
<name>A0ABU6VX29_9FABA</name>
<evidence type="ECO:0000313" key="3">
    <source>
        <dbReference type="Proteomes" id="UP001341840"/>
    </source>
</evidence>
<evidence type="ECO:0000313" key="2">
    <source>
        <dbReference type="EMBL" id="MED6177325.1"/>
    </source>
</evidence>
<protein>
    <submittedName>
        <fullName evidence="2">Uncharacterized protein</fullName>
    </submittedName>
</protein>
<reference evidence="2 3" key="1">
    <citation type="journal article" date="2023" name="Plants (Basel)">
        <title>Bridging the Gap: Combining Genomics and Transcriptomics Approaches to Understand Stylosanthes scabra, an Orphan Legume from the Brazilian Caatinga.</title>
        <authorList>
            <person name="Ferreira-Neto J.R.C."/>
            <person name="da Silva M.D."/>
            <person name="Binneck E."/>
            <person name="de Melo N.F."/>
            <person name="da Silva R.H."/>
            <person name="de Melo A.L.T.M."/>
            <person name="Pandolfi V."/>
            <person name="Bustamante F.O."/>
            <person name="Brasileiro-Vidal A.C."/>
            <person name="Benko-Iseppon A.M."/>
        </authorList>
    </citation>
    <scope>NUCLEOTIDE SEQUENCE [LARGE SCALE GENOMIC DNA]</scope>
    <source>
        <tissue evidence="2">Leaves</tissue>
    </source>
</reference>